<gene>
    <name evidence="1" type="ORF">COT98_01980</name>
</gene>
<organism evidence="1 2">
    <name type="scientific">Candidatus Falkowbacteria bacterium CG10_big_fil_rev_8_21_14_0_10_39_9</name>
    <dbReference type="NCBI Taxonomy" id="1974566"/>
    <lineage>
        <taxon>Bacteria</taxon>
        <taxon>Candidatus Falkowiibacteriota</taxon>
    </lineage>
</organism>
<reference evidence="2" key="1">
    <citation type="submission" date="2017-09" db="EMBL/GenBank/DDBJ databases">
        <title>Depth-based differentiation of microbial function through sediment-hosted aquifers and enrichment of novel symbionts in the deep terrestrial subsurface.</title>
        <authorList>
            <person name="Probst A.J."/>
            <person name="Ladd B."/>
            <person name="Jarett J.K."/>
            <person name="Geller-Mcgrath D.E."/>
            <person name="Sieber C.M.K."/>
            <person name="Emerson J.B."/>
            <person name="Anantharaman K."/>
            <person name="Thomas B.C."/>
            <person name="Malmstrom R."/>
            <person name="Stieglmeier M."/>
            <person name="Klingl A."/>
            <person name="Woyke T."/>
            <person name="Ryan C.M."/>
            <person name="Banfield J.F."/>
        </authorList>
    </citation>
    <scope>NUCLEOTIDE SEQUENCE [LARGE SCALE GENOMIC DNA]</scope>
</reference>
<dbReference type="AlphaFoldDB" id="A0A2M6WQ12"/>
<evidence type="ECO:0000313" key="2">
    <source>
        <dbReference type="Proteomes" id="UP000228900"/>
    </source>
</evidence>
<proteinExistence type="predicted"/>
<sequence length="107" mass="12539">MTNKLKKEINSDSFNIEIIKSDWVQFYKKYFNLVVDFSDLVLPKIKSGQRCIIIVPGIIFDRIIARMRLHYKVCVSIKMFGINFREDDCLTDKSYAVAVYDCAESDR</sequence>
<evidence type="ECO:0000313" key="1">
    <source>
        <dbReference type="EMBL" id="PIT94852.1"/>
    </source>
</evidence>
<name>A0A2M6WQ12_9BACT</name>
<comment type="caution">
    <text evidence="1">The sequence shown here is derived from an EMBL/GenBank/DDBJ whole genome shotgun (WGS) entry which is preliminary data.</text>
</comment>
<dbReference type="Proteomes" id="UP000228900">
    <property type="component" value="Unassembled WGS sequence"/>
</dbReference>
<accession>A0A2M6WQ12</accession>
<dbReference type="EMBL" id="PFAQ01000033">
    <property type="protein sequence ID" value="PIT94852.1"/>
    <property type="molecule type" value="Genomic_DNA"/>
</dbReference>
<protein>
    <submittedName>
        <fullName evidence="1">Uncharacterized protein</fullName>
    </submittedName>
</protein>